<evidence type="ECO:0000256" key="3">
    <source>
        <dbReference type="ARBA" id="ARBA00035643"/>
    </source>
</evidence>
<dbReference type="Pfam" id="PF06386">
    <property type="entry name" value="GvpL_GvpF"/>
    <property type="match status" value="1"/>
</dbReference>
<evidence type="ECO:0000313" key="5">
    <source>
        <dbReference type="Proteomes" id="UP000190092"/>
    </source>
</evidence>
<keyword evidence="5" id="KW-1185">Reference proteome</keyword>
<evidence type="ECO:0000256" key="1">
    <source>
        <dbReference type="ARBA" id="ARBA00022987"/>
    </source>
</evidence>
<dbReference type="OrthoDB" id="146444at2"/>
<evidence type="ECO:0000256" key="2">
    <source>
        <dbReference type="ARBA" id="ARBA00035108"/>
    </source>
</evidence>
<comment type="similarity">
    <text evidence="3">Belongs to the gas vesicle GvpF/GvpL family.</text>
</comment>
<dbReference type="GO" id="GO:0031411">
    <property type="term" value="C:gas vesicle"/>
    <property type="evidence" value="ECO:0007669"/>
    <property type="project" value="UniProtKB-SubCell"/>
</dbReference>
<dbReference type="Proteomes" id="UP000190092">
    <property type="component" value="Unassembled WGS sequence"/>
</dbReference>
<comment type="subcellular location">
    <subcellularLocation>
        <location evidence="2">Gas vesicle</location>
    </subcellularLocation>
</comment>
<evidence type="ECO:0000313" key="4">
    <source>
        <dbReference type="EMBL" id="SJZ58549.1"/>
    </source>
</evidence>
<dbReference type="PANTHER" id="PTHR36852">
    <property type="entry name" value="PROTEIN GVPL 2"/>
    <property type="match status" value="1"/>
</dbReference>
<organism evidence="4 5">
    <name type="scientific">Enhydrobacter aerosaccus</name>
    <dbReference type="NCBI Taxonomy" id="225324"/>
    <lineage>
        <taxon>Bacteria</taxon>
        <taxon>Pseudomonadati</taxon>
        <taxon>Pseudomonadota</taxon>
        <taxon>Alphaproteobacteria</taxon>
        <taxon>Hyphomicrobiales</taxon>
        <taxon>Enhydrobacter</taxon>
    </lineage>
</organism>
<reference evidence="5" key="1">
    <citation type="submission" date="2017-02" db="EMBL/GenBank/DDBJ databases">
        <authorList>
            <person name="Varghese N."/>
            <person name="Submissions S."/>
        </authorList>
    </citation>
    <scope>NUCLEOTIDE SEQUENCE [LARGE SCALE GENOMIC DNA]</scope>
    <source>
        <strain evidence="5">ATCC 27094</strain>
    </source>
</reference>
<sequence>MLYVYGIADNAFEVLRGAGLLNSDVFAVPAGCLAAAASKLAQGGIETTPQGVWRHEQVLRQLMQDHAVLPLRFGTICRDRETLTDRLMEASDDLVRGLGRVRGKVEIALRIVDEREHEAHPVPSETPTVDAIGGGRGTAYLRARRRHHAAEMGREARAERVGKMLSAYIDVGAEDLVCSVAPEGDHAVSVSCLLGRDQLATLQAALERFQSDHPAIGLSWTGPWTPYSFVAPSLFGVGLP</sequence>
<dbReference type="InterPro" id="IPR009430">
    <property type="entry name" value="GvpL/GvpF"/>
</dbReference>
<dbReference type="AlphaFoldDB" id="A0A1T4LUY2"/>
<dbReference type="GO" id="GO:0031412">
    <property type="term" value="P:gas vesicle organization"/>
    <property type="evidence" value="ECO:0007669"/>
    <property type="project" value="InterPro"/>
</dbReference>
<gene>
    <name evidence="4" type="ORF">SAMN02745126_01735</name>
</gene>
<dbReference type="RefSeq" id="WP_085933332.1">
    <property type="nucleotide sequence ID" value="NZ_FUWJ01000001.1"/>
</dbReference>
<dbReference type="PANTHER" id="PTHR36852:SF1">
    <property type="entry name" value="PROTEIN GVPL 2"/>
    <property type="match status" value="1"/>
</dbReference>
<name>A0A1T4LUY2_9HYPH</name>
<dbReference type="STRING" id="225324.SAMN02745126_01735"/>
<dbReference type="EMBL" id="FUWJ01000001">
    <property type="protein sequence ID" value="SJZ58549.1"/>
    <property type="molecule type" value="Genomic_DNA"/>
</dbReference>
<protein>
    <submittedName>
        <fullName evidence="4">Gas vesicle synthesis protein GvpL/GvpF</fullName>
    </submittedName>
</protein>
<keyword evidence="1" id="KW-0304">Gas vesicle</keyword>
<proteinExistence type="inferred from homology"/>
<accession>A0A1T4LUY2</accession>